<evidence type="ECO:0000313" key="2">
    <source>
        <dbReference type="Proteomes" id="UP000594500"/>
    </source>
</evidence>
<organism evidence="1 2">
    <name type="scientific">Raoultella terrigena</name>
    <name type="common">Klebsiella terrigena</name>
    <dbReference type="NCBI Taxonomy" id="577"/>
    <lineage>
        <taxon>Bacteria</taxon>
        <taxon>Pseudomonadati</taxon>
        <taxon>Pseudomonadota</taxon>
        <taxon>Gammaproteobacteria</taxon>
        <taxon>Enterobacterales</taxon>
        <taxon>Enterobacteriaceae</taxon>
        <taxon>Klebsiella/Raoultella group</taxon>
        <taxon>Raoultella</taxon>
    </lineage>
</organism>
<dbReference type="EMBL" id="CP062916">
    <property type="protein sequence ID" value="QPF07621.1"/>
    <property type="molecule type" value="Genomic_DNA"/>
</dbReference>
<gene>
    <name evidence="1" type="ORF">IMO34_20185</name>
</gene>
<dbReference type="RefSeq" id="WP_195709706.1">
    <property type="nucleotide sequence ID" value="NZ_CP062916.1"/>
</dbReference>
<protein>
    <submittedName>
        <fullName evidence="1">Uncharacterized protein</fullName>
    </submittedName>
</protein>
<evidence type="ECO:0000313" key="1">
    <source>
        <dbReference type="EMBL" id="QPF07621.1"/>
    </source>
</evidence>
<name>A0AAP9XMS1_RAOTE</name>
<reference evidence="1 2" key="1">
    <citation type="submission" date="2020-10" db="EMBL/GenBank/DDBJ databases">
        <title>Resistance determinants and their genetic context in bacteria from a longitudinal study of pigs reared under conventional and antibiotic-free husbandry practices.</title>
        <authorList>
            <person name="Poulin-Laprade D."/>
            <person name="Brouard J.-S."/>
            <person name="Gagnon N."/>
            <person name="Turcotte A."/>
            <person name="Langlois A."/>
            <person name="Matte J.J."/>
            <person name="Carrillo C.D."/>
            <person name="Zaheer R."/>
            <person name="McAllister T."/>
            <person name="Topp E."/>
            <person name="Talbot G."/>
        </authorList>
    </citation>
    <scope>NUCLEOTIDE SEQUENCE [LARGE SCALE GENOMIC DNA]</scope>
    <source>
        <strain evidence="1 2">Res13-Abat-PEB01-P1-04-A</strain>
    </source>
</reference>
<dbReference type="AlphaFoldDB" id="A0AAP9XMS1"/>
<accession>A0AAP9XMS1</accession>
<proteinExistence type="predicted"/>
<sequence length="67" mass="7771">MIKRLRIIIAARSIRYSGVVLKGYRSKGRDRDKKARTLSGKKIRDGKVNNFCLCFIDWSITQGYADY</sequence>
<dbReference type="Proteomes" id="UP000594500">
    <property type="component" value="Chromosome"/>
</dbReference>